<keyword evidence="4" id="KW-1185">Reference proteome</keyword>
<dbReference type="Gene3D" id="3.10.110.10">
    <property type="entry name" value="Ubiquitin Conjugating Enzyme"/>
    <property type="match status" value="1"/>
</dbReference>
<evidence type="ECO:0000259" key="2">
    <source>
        <dbReference type="PROSITE" id="PS50127"/>
    </source>
</evidence>
<reference evidence="3 4" key="1">
    <citation type="journal article" date="2017" name="Curr. Biol.">
        <title>Genome architecture and evolution of a unichromosomal asexual nematode.</title>
        <authorList>
            <person name="Fradin H."/>
            <person name="Zegar C."/>
            <person name="Gutwein M."/>
            <person name="Lucas J."/>
            <person name="Kovtun M."/>
            <person name="Corcoran D."/>
            <person name="Baugh L.R."/>
            <person name="Kiontke K."/>
            <person name="Gunsalus K."/>
            <person name="Fitch D.H."/>
            <person name="Piano F."/>
        </authorList>
    </citation>
    <scope>NUCLEOTIDE SEQUENCE [LARGE SCALE GENOMIC DNA]</scope>
    <source>
        <strain evidence="3">PF1309</strain>
    </source>
</reference>
<proteinExistence type="predicted"/>
<dbReference type="EMBL" id="LIAE01006247">
    <property type="protein sequence ID" value="PAV92295.1"/>
    <property type="molecule type" value="Genomic_DNA"/>
</dbReference>
<dbReference type="InterPro" id="IPR000608">
    <property type="entry name" value="UBC"/>
</dbReference>
<dbReference type="SUPFAM" id="SSF54495">
    <property type="entry name" value="UBC-like"/>
    <property type="match status" value="1"/>
</dbReference>
<dbReference type="Pfam" id="PF00179">
    <property type="entry name" value="UQ_con"/>
    <property type="match status" value="1"/>
</dbReference>
<sequence length="356" mass="38953">MSNNRNPNLNQSHSRGQSLPESLTARLPPDQASRYIRSFTDPFQTAAASLFRFEDQSRIAQPGHGRRAEYGIIAGGRVIPASVSQSLLATASLPSHSQQSSSNPIPIFLPPQSTSPAYALHSSHHRQPPAIASTSTASFSGDGIPLPLSTSANISIHRNSPTPRMVQVQGQNDSRHSALSGAIASATPSPIRRVLKRKSSIPSFPPTMARVNLDREAKSLEVDGLEKGCYASPSLGELLEWTVAIEGPRGTPYEGGVFFVQLTASQEHPVFPPRAAFLTRIYHLNVGIKGDISKSVISDQWNKNSNKMKDAIHAIKQMLIEPKLDDPVNEPLAVEYKLQPQKYEETARIWTQRYAR</sequence>
<dbReference type="InterPro" id="IPR016135">
    <property type="entry name" value="UBQ-conjugating_enzyme/RWD"/>
</dbReference>
<dbReference type="Proteomes" id="UP000218231">
    <property type="component" value="Unassembled WGS sequence"/>
</dbReference>
<feature type="compositionally biased region" description="Polar residues" evidence="1">
    <location>
        <begin position="1"/>
        <end position="21"/>
    </location>
</feature>
<dbReference type="PANTHER" id="PTHR24068">
    <property type="entry name" value="UBIQUITIN-CONJUGATING ENZYME E2"/>
    <property type="match status" value="1"/>
</dbReference>
<dbReference type="PROSITE" id="PS50127">
    <property type="entry name" value="UBC_2"/>
    <property type="match status" value="1"/>
</dbReference>
<evidence type="ECO:0000256" key="1">
    <source>
        <dbReference type="SAM" id="MobiDB-lite"/>
    </source>
</evidence>
<name>A0A2A2M1Y1_9BILA</name>
<comment type="caution">
    <text evidence="3">The sequence shown here is derived from an EMBL/GenBank/DDBJ whole genome shotgun (WGS) entry which is preliminary data.</text>
</comment>
<evidence type="ECO:0000313" key="4">
    <source>
        <dbReference type="Proteomes" id="UP000218231"/>
    </source>
</evidence>
<feature type="region of interest" description="Disordered" evidence="1">
    <location>
        <begin position="1"/>
        <end position="25"/>
    </location>
</feature>
<feature type="region of interest" description="Disordered" evidence="1">
    <location>
        <begin position="117"/>
        <end position="137"/>
    </location>
</feature>
<dbReference type="SMART" id="SM00212">
    <property type="entry name" value="UBCc"/>
    <property type="match status" value="1"/>
</dbReference>
<dbReference type="AlphaFoldDB" id="A0A2A2M1Y1"/>
<dbReference type="OrthoDB" id="7851174at2759"/>
<protein>
    <recommendedName>
        <fullName evidence="2">UBC core domain-containing protein</fullName>
    </recommendedName>
</protein>
<evidence type="ECO:0000313" key="3">
    <source>
        <dbReference type="EMBL" id="PAV92295.1"/>
    </source>
</evidence>
<feature type="domain" description="UBC core" evidence="2">
    <location>
        <begin position="208"/>
        <end position="356"/>
    </location>
</feature>
<accession>A0A2A2M1Y1</accession>
<organism evidence="3 4">
    <name type="scientific">Diploscapter pachys</name>
    <dbReference type="NCBI Taxonomy" id="2018661"/>
    <lineage>
        <taxon>Eukaryota</taxon>
        <taxon>Metazoa</taxon>
        <taxon>Ecdysozoa</taxon>
        <taxon>Nematoda</taxon>
        <taxon>Chromadorea</taxon>
        <taxon>Rhabditida</taxon>
        <taxon>Rhabditina</taxon>
        <taxon>Rhabditomorpha</taxon>
        <taxon>Rhabditoidea</taxon>
        <taxon>Rhabditidae</taxon>
        <taxon>Diploscapter</taxon>
    </lineage>
</organism>
<dbReference type="STRING" id="2018661.A0A2A2M1Y1"/>
<gene>
    <name evidence="3" type="ORF">WR25_26830</name>
</gene>